<dbReference type="EMBL" id="OR343188">
    <property type="protein sequence ID" value="WNL49727.1"/>
    <property type="molecule type" value="Genomic_DNA"/>
</dbReference>
<accession>A0AA96J0M1</accession>
<evidence type="ECO:0000256" key="1">
    <source>
        <dbReference type="SAM" id="Phobius"/>
    </source>
</evidence>
<keyword evidence="1" id="KW-0472">Membrane</keyword>
<proteinExistence type="predicted"/>
<keyword evidence="1" id="KW-1133">Transmembrane helix</keyword>
<name>A0AA96J0M1_9VIRU</name>
<reference evidence="2" key="1">
    <citation type="submission" date="2023-07" db="EMBL/GenBank/DDBJ databases">
        <authorList>
            <person name="Xia Y."/>
        </authorList>
    </citation>
    <scope>NUCLEOTIDE SEQUENCE</scope>
    <source>
        <strain evidence="2">F</strain>
    </source>
</reference>
<organism evidence="2">
    <name type="scientific">Marseillevirus sp</name>
    <dbReference type="NCBI Taxonomy" id="2809551"/>
    <lineage>
        <taxon>Viruses</taxon>
        <taxon>Varidnaviria</taxon>
        <taxon>Bamfordvirae</taxon>
        <taxon>Nucleocytoviricota</taxon>
        <taxon>Megaviricetes</taxon>
        <taxon>Pimascovirales</taxon>
        <taxon>Pimascovirales incertae sedis</taxon>
        <taxon>Marseilleviridae</taxon>
        <taxon>Marseillevirus</taxon>
    </lineage>
</organism>
<evidence type="ECO:0000313" key="2">
    <source>
        <dbReference type="EMBL" id="WNL49727.1"/>
    </source>
</evidence>
<sequence length="206" mass="23318">MFMFDKEKLRRERKKQRENIGLGLAALGAAGFAVYLFRRERMIDKLLPEVTKRVLNSPKADALYTVSALARVPDYPYYLGGVPIGGGPDYDERSATELHVLQTGKTFSTKYKLLFFQTDNPKYVTWKDDFPLNKIPKEVEEVFPDRKRFEVKKNTEPIHYCPTHLLASDVPHALARSIANAEVGHNKNFLIGSASVLGLGIAIFML</sequence>
<gene>
    <name evidence="2" type="ORF">MarFTMF_211</name>
</gene>
<feature type="transmembrane region" description="Helical" evidence="1">
    <location>
        <begin position="20"/>
        <end position="37"/>
    </location>
</feature>
<protein>
    <submittedName>
        <fullName evidence="2">Transmembrane domain containing protein</fullName>
    </submittedName>
</protein>
<keyword evidence="1 2" id="KW-0812">Transmembrane</keyword>